<dbReference type="PANTHER" id="PTHR36843:SF1">
    <property type="entry name" value="COPROHEME DECARBOXYLASE"/>
    <property type="match status" value="1"/>
</dbReference>
<evidence type="ECO:0000256" key="10">
    <source>
        <dbReference type="ARBA" id="ARBA00029882"/>
    </source>
</evidence>
<evidence type="ECO:0000256" key="8">
    <source>
        <dbReference type="ARBA" id="ARBA00023244"/>
    </source>
</evidence>
<evidence type="ECO:0000313" key="15">
    <source>
        <dbReference type="EMBL" id="PHP53312.1"/>
    </source>
</evidence>
<comment type="catalytic activity">
    <reaction evidence="13">
        <text>harderoheme III + H2O2 + H(+) = heme b + CO2 + 2 H2O</text>
        <dbReference type="Rhea" id="RHEA:57944"/>
        <dbReference type="ChEBI" id="CHEBI:15377"/>
        <dbReference type="ChEBI" id="CHEBI:15378"/>
        <dbReference type="ChEBI" id="CHEBI:16240"/>
        <dbReference type="ChEBI" id="CHEBI:16526"/>
        <dbReference type="ChEBI" id="CHEBI:60344"/>
        <dbReference type="ChEBI" id="CHEBI:142463"/>
    </reaction>
</comment>
<dbReference type="InterPro" id="IPR011008">
    <property type="entry name" value="Dimeric_a/b-barrel"/>
</dbReference>
<dbReference type="HAMAP" id="MF_02244">
    <property type="entry name" value="Coproheme_decarbox_2"/>
    <property type="match status" value="1"/>
</dbReference>
<name>A0ABX4MCX5_9ACTO</name>
<comment type="caution">
    <text evidence="15">The sequence shown here is derived from an EMBL/GenBank/DDBJ whole genome shotgun (WGS) entry which is preliminary data.</text>
</comment>
<feature type="active site" evidence="13">
    <location>
        <position position="644"/>
    </location>
</feature>
<comment type="catalytic activity">
    <reaction evidence="12">
        <text>Fe-coproporphyrin III + 2 H2O2 + 2 H(+) = heme b + 2 CO2 + 4 H2O</text>
        <dbReference type="Rhea" id="RHEA:56516"/>
        <dbReference type="ChEBI" id="CHEBI:15377"/>
        <dbReference type="ChEBI" id="CHEBI:15378"/>
        <dbReference type="ChEBI" id="CHEBI:16240"/>
        <dbReference type="ChEBI" id="CHEBI:16526"/>
        <dbReference type="ChEBI" id="CHEBI:60344"/>
        <dbReference type="ChEBI" id="CHEBI:68438"/>
        <dbReference type="EC" id="1.3.98.5"/>
    </reaction>
    <physiologicalReaction direction="left-to-right" evidence="12">
        <dbReference type="Rhea" id="RHEA:56517"/>
    </physiologicalReaction>
</comment>
<dbReference type="CDD" id="cd00419">
    <property type="entry name" value="Ferrochelatase_C"/>
    <property type="match status" value="1"/>
</dbReference>
<feature type="compositionally biased region" description="Low complexity" evidence="14">
    <location>
        <begin position="442"/>
        <end position="451"/>
    </location>
</feature>
<reference evidence="15 16" key="1">
    <citation type="submission" date="2017-10" db="EMBL/GenBank/DDBJ databases">
        <title>Draft genome sequence of cellulolytic Actinomyces sp CtC72 isolated from cattle rumen fluid.</title>
        <authorList>
            <person name="Joshi A.J."/>
            <person name="Vasudevan G."/>
            <person name="Lanjekar V.B."/>
            <person name="Hivarkar S."/>
            <person name="Engineer A."/>
            <person name="Pore S.D."/>
            <person name="Dhakephalkar P.K."/>
            <person name="Dagar S."/>
        </authorList>
    </citation>
    <scope>NUCLEOTIDE SEQUENCE [LARGE SCALE GENOMIC DNA]</scope>
    <source>
        <strain evidence="16">CtC72</strain>
    </source>
</reference>
<dbReference type="EMBL" id="MTPX02000023">
    <property type="protein sequence ID" value="PHP53312.1"/>
    <property type="molecule type" value="Genomic_DNA"/>
</dbReference>
<keyword evidence="8" id="KW-0627">Porphyrin biosynthesis</keyword>
<feature type="region of interest" description="Disordered" evidence="14">
    <location>
        <begin position="426"/>
        <end position="518"/>
    </location>
</feature>
<dbReference type="SUPFAM" id="SSF53800">
    <property type="entry name" value="Chelatase"/>
    <property type="match status" value="1"/>
</dbReference>
<dbReference type="Gene3D" id="3.40.50.1400">
    <property type="match status" value="4"/>
</dbReference>
<evidence type="ECO:0000256" key="1">
    <source>
        <dbReference type="ARBA" id="ARBA00004744"/>
    </source>
</evidence>
<dbReference type="CDD" id="cd03411">
    <property type="entry name" value="Ferrochelatase_N"/>
    <property type="match status" value="1"/>
</dbReference>
<keyword evidence="7" id="KW-0456">Lyase</keyword>
<proteinExistence type="inferred from homology"/>
<dbReference type="Proteomes" id="UP000194577">
    <property type="component" value="Unassembled WGS sequence"/>
</dbReference>
<keyword evidence="16" id="KW-1185">Reference proteome</keyword>
<evidence type="ECO:0000256" key="7">
    <source>
        <dbReference type="ARBA" id="ARBA00023239"/>
    </source>
</evidence>
<protein>
    <recommendedName>
        <fullName evidence="2 13">Coproheme decarboxylase</fullName>
        <ecNumber evidence="13">1.3.98.5</ecNumber>
    </recommendedName>
    <alternativeName>
        <fullName evidence="10 13">Coproheme III oxidative decarboxylase</fullName>
    </alternativeName>
    <alternativeName>
        <fullName evidence="11 13">Hydrogen peroxide-dependent heme synthase</fullName>
    </alternativeName>
</protein>
<dbReference type="InterPro" id="IPR001015">
    <property type="entry name" value="Ferrochelatase"/>
</dbReference>
<sequence>MSPAADPLAPYDAVLLLSYGGPEGPDDVLPFMRNATAGRGVPDSRLREVSGHYSRWGGVSPINARNAELLAALRTELAARGSRVPVVIGNRNWHPFVSEALRELADAGARRVLAITTAAYASYSGCRQYREDVAGALALLAAGEDGCTGRGREADAAARVGGAGGAPVELVVDKTRPFYNTPGMLAANTDAIVAAFNQLVSDGVSTDGIRLVLVTHSIPTSMERLSAPTAEERADSVGFGSPTVTGRVGEAPEGVAGLAGAARGTSGADGSRGGLPHPFLPEPGVAADLSTEISYVAQHERLAEVLLDAVAARVGRRPQADLVYCSRSGPPQARWLEPDINDHLQALAAGHLTDGRAVDVPAGVVVAPFGFVADHMEVVFDLDTEARETAQRLGLPYVRAATAGTHPAFVASLADVLAERAAVARGEDVRPESTTGTGPFHTVCPPTCCRPATRRPLTRRVGYPDRHRQSSRPKENPMSDHENSHPDVDSGQGAPRLHRFDDEERRPHRDPRDAAEVDFDAVNNANHYALFAVYRLTAPLPPLEDTRRRLVGESTHFVDVSEVTTRGWYDVSGFRSDADLMVWWLDDDPEKLQDANHRLRASALGRYLEPVWSCMGLHTPAEFNRKHIPACFGGVAPRDWCMVYPFVRSYDWYLLAPEERSRIMAAHGRNGFSKYPDVKGSTLAAFGMSDYEWVLGFEADSLDRLEGVIHHQRHTEARLHVRVDTPFYTGCRVSPHEWAERQPRA</sequence>
<dbReference type="Pfam" id="PF00762">
    <property type="entry name" value="Ferrochelatase"/>
    <property type="match status" value="1"/>
</dbReference>
<feature type="binding site" description="axial binding residue" evidence="13">
    <location>
        <position position="667"/>
    </location>
    <ligand>
        <name>Fe-coproporphyrin III</name>
        <dbReference type="ChEBI" id="CHEBI:68438"/>
    </ligand>
    <ligandPart>
        <name>Fe</name>
        <dbReference type="ChEBI" id="CHEBI:18248"/>
    </ligandPart>
</feature>
<dbReference type="NCBIfam" id="NF042928">
    <property type="entry name" value="HemQ_actino"/>
    <property type="match status" value="1"/>
</dbReference>
<keyword evidence="4 13" id="KW-0479">Metal-binding</keyword>
<evidence type="ECO:0000256" key="14">
    <source>
        <dbReference type="SAM" id="MobiDB-lite"/>
    </source>
</evidence>
<comment type="cofactor">
    <cofactor evidence="13">
        <name>Fe-coproporphyrin III</name>
        <dbReference type="ChEBI" id="CHEBI:68438"/>
    </cofactor>
    <text evidence="13">Fe-coproporphyrin III acts as both substrate and redox cofactor.</text>
</comment>
<keyword evidence="3 13" id="KW-0349">Heme</keyword>
<dbReference type="RefSeq" id="WP_086615990.1">
    <property type="nucleotide sequence ID" value="NZ_MTPX02000023.1"/>
</dbReference>
<comment type="catalytic activity">
    <reaction evidence="13">
        <text>Fe-coproporphyrin III + H2O2 + H(+) = harderoheme III + CO2 + 2 H2O</text>
        <dbReference type="Rhea" id="RHEA:57940"/>
        <dbReference type="ChEBI" id="CHEBI:15377"/>
        <dbReference type="ChEBI" id="CHEBI:15378"/>
        <dbReference type="ChEBI" id="CHEBI:16240"/>
        <dbReference type="ChEBI" id="CHEBI:16526"/>
        <dbReference type="ChEBI" id="CHEBI:68438"/>
        <dbReference type="ChEBI" id="CHEBI:142463"/>
    </reaction>
</comment>
<dbReference type="SUPFAM" id="SSF54909">
    <property type="entry name" value="Dimeric alpha+beta barrel"/>
    <property type="match status" value="1"/>
</dbReference>
<gene>
    <name evidence="13" type="primary">chdC</name>
    <name evidence="15" type="ORF">BW737_003550</name>
</gene>
<keyword evidence="13" id="KW-0560">Oxidoreductase</keyword>
<feature type="compositionally biased region" description="Basic and acidic residues" evidence="14">
    <location>
        <begin position="462"/>
        <end position="488"/>
    </location>
</feature>
<dbReference type="InterPro" id="IPR033659">
    <property type="entry name" value="Ferrochelatase_N"/>
</dbReference>
<feature type="compositionally biased region" description="Basic and acidic residues" evidence="14">
    <location>
        <begin position="498"/>
        <end position="515"/>
    </location>
</feature>
<feature type="region of interest" description="Disordered" evidence="14">
    <location>
        <begin position="224"/>
        <end position="249"/>
    </location>
</feature>
<dbReference type="Pfam" id="PF06778">
    <property type="entry name" value="Chlor_dismutase"/>
    <property type="match status" value="1"/>
</dbReference>
<evidence type="ECO:0000256" key="12">
    <source>
        <dbReference type="ARBA" id="ARBA00049896"/>
    </source>
</evidence>
<evidence type="ECO:0000313" key="16">
    <source>
        <dbReference type="Proteomes" id="UP000194577"/>
    </source>
</evidence>
<evidence type="ECO:0000256" key="6">
    <source>
        <dbReference type="ARBA" id="ARBA00023133"/>
    </source>
</evidence>
<comment type="similarity">
    <text evidence="13">Belongs to the ChdC family. Type 2 subfamily.</text>
</comment>
<evidence type="ECO:0000256" key="13">
    <source>
        <dbReference type="HAMAP-Rule" id="MF_02244"/>
    </source>
</evidence>
<evidence type="ECO:0000256" key="4">
    <source>
        <dbReference type="ARBA" id="ARBA00022723"/>
    </source>
</evidence>
<dbReference type="InterPro" id="IPR010644">
    <property type="entry name" value="ChdC/CLD"/>
</dbReference>
<comment type="pathway">
    <text evidence="1 13">Porphyrin-containing compound metabolism; protoheme biosynthesis.</text>
</comment>
<organism evidence="15 16">
    <name type="scientific">Actinomyces ruminis</name>
    <dbReference type="NCBI Taxonomy" id="1937003"/>
    <lineage>
        <taxon>Bacteria</taxon>
        <taxon>Bacillati</taxon>
        <taxon>Actinomycetota</taxon>
        <taxon>Actinomycetes</taxon>
        <taxon>Actinomycetales</taxon>
        <taxon>Actinomycetaceae</taxon>
        <taxon>Actinomyces</taxon>
    </lineage>
</organism>
<evidence type="ECO:0000256" key="5">
    <source>
        <dbReference type="ARBA" id="ARBA00023004"/>
    </source>
</evidence>
<dbReference type="InterPro" id="IPR033644">
    <property type="entry name" value="Ferrochelatase_C"/>
</dbReference>
<keyword evidence="5 13" id="KW-0408">Iron</keyword>
<dbReference type="EC" id="1.3.98.5" evidence="13"/>
<dbReference type="PANTHER" id="PTHR36843">
    <property type="entry name" value="HEME-DEPENDENT PEROXIDASE YWFI-RELATED"/>
    <property type="match status" value="1"/>
</dbReference>
<evidence type="ECO:0000256" key="11">
    <source>
        <dbReference type="ARBA" id="ARBA00030236"/>
    </source>
</evidence>
<evidence type="ECO:0000256" key="3">
    <source>
        <dbReference type="ARBA" id="ARBA00022617"/>
    </source>
</evidence>
<keyword evidence="6 13" id="KW-0350">Heme biosynthesis</keyword>
<dbReference type="Gene3D" id="3.30.70.1030">
    <property type="entry name" value="Apc35880, domain 1"/>
    <property type="match status" value="2"/>
</dbReference>
<comment type="function">
    <text evidence="13">Involved in coproporphyrin-dependent heme b biosynthesis. Catalyzes the decarboxylation of Fe-coproporphyrin III (coproheme) to heme b (protoheme IX), the last step of the pathway. The reaction occurs in a stepwise manner with a three-propionate intermediate.</text>
</comment>
<comment type="catalytic activity">
    <reaction evidence="9">
        <text>Fe-coproporphyrin III + 2 H(+) = coproporphyrin III + Fe(2+)</text>
        <dbReference type="Rhea" id="RHEA:49572"/>
        <dbReference type="ChEBI" id="CHEBI:15378"/>
        <dbReference type="ChEBI" id="CHEBI:29033"/>
        <dbReference type="ChEBI" id="CHEBI:68438"/>
        <dbReference type="ChEBI" id="CHEBI:131725"/>
        <dbReference type="EC" id="4.99.1.9"/>
    </reaction>
    <physiologicalReaction direction="right-to-left" evidence="9">
        <dbReference type="Rhea" id="RHEA:49574"/>
    </physiologicalReaction>
</comment>
<accession>A0ABX4MCX5</accession>
<evidence type="ECO:0000256" key="2">
    <source>
        <dbReference type="ARBA" id="ARBA00014413"/>
    </source>
</evidence>
<evidence type="ECO:0000256" key="9">
    <source>
        <dbReference type="ARBA" id="ARBA00024536"/>
    </source>
</evidence>